<gene>
    <name evidence="2" type="ORF">EV188_101945</name>
</gene>
<reference evidence="2 3" key="1">
    <citation type="submission" date="2019-03" db="EMBL/GenBank/DDBJ databases">
        <title>Genomic Encyclopedia of Type Strains, Phase IV (KMG-IV): sequencing the most valuable type-strain genomes for metagenomic binning, comparative biology and taxonomic classification.</title>
        <authorList>
            <person name="Goeker M."/>
        </authorList>
    </citation>
    <scope>NUCLEOTIDE SEQUENCE [LARGE SCALE GENOMIC DNA]</scope>
    <source>
        <strain evidence="2 3">DSM 45775</strain>
    </source>
</reference>
<dbReference type="Proteomes" id="UP000295705">
    <property type="component" value="Unassembled WGS sequence"/>
</dbReference>
<protein>
    <submittedName>
        <fullName evidence="2">Uncharacterized protein</fullName>
    </submittedName>
</protein>
<organism evidence="2 3">
    <name type="scientific">Actinomycetospora succinea</name>
    <dbReference type="NCBI Taxonomy" id="663603"/>
    <lineage>
        <taxon>Bacteria</taxon>
        <taxon>Bacillati</taxon>
        <taxon>Actinomycetota</taxon>
        <taxon>Actinomycetes</taxon>
        <taxon>Pseudonocardiales</taxon>
        <taxon>Pseudonocardiaceae</taxon>
        <taxon>Actinomycetospora</taxon>
    </lineage>
</organism>
<name>A0A4R6VNV3_9PSEU</name>
<dbReference type="AlphaFoldDB" id="A0A4R6VNV3"/>
<evidence type="ECO:0000313" key="3">
    <source>
        <dbReference type="Proteomes" id="UP000295705"/>
    </source>
</evidence>
<comment type="caution">
    <text evidence="2">The sequence shown here is derived from an EMBL/GenBank/DDBJ whole genome shotgun (WGS) entry which is preliminary data.</text>
</comment>
<accession>A0A4R6VNV3</accession>
<feature type="region of interest" description="Disordered" evidence="1">
    <location>
        <begin position="79"/>
        <end position="107"/>
    </location>
</feature>
<proteinExistence type="predicted"/>
<evidence type="ECO:0000256" key="1">
    <source>
        <dbReference type="SAM" id="MobiDB-lite"/>
    </source>
</evidence>
<keyword evidence="3" id="KW-1185">Reference proteome</keyword>
<dbReference type="RefSeq" id="WP_133825015.1">
    <property type="nucleotide sequence ID" value="NZ_BAABHR010000013.1"/>
</dbReference>
<evidence type="ECO:0000313" key="2">
    <source>
        <dbReference type="EMBL" id="TDQ65693.1"/>
    </source>
</evidence>
<dbReference type="EMBL" id="SNYO01000001">
    <property type="protein sequence ID" value="TDQ65693.1"/>
    <property type="molecule type" value="Genomic_DNA"/>
</dbReference>
<sequence length="153" mass="16689">MRGLRVEARPDGAAQVARYGPLRRLREVALTERAVEIRAGRDRLVIPWEQVGAVRSHGPEDADGRPRRIALDVLGVPVEDGAQRSSTREPGALLDRLTAGPAGRPGDRRTLVLPTAGLAADPAMLLAALDHYRELPAERTHLADHDWASRPTH</sequence>